<feature type="transmembrane region" description="Helical" evidence="7">
    <location>
        <begin position="179"/>
        <end position="200"/>
    </location>
</feature>
<feature type="transmembrane region" description="Helical" evidence="7">
    <location>
        <begin position="65"/>
        <end position="87"/>
    </location>
</feature>
<dbReference type="PANTHER" id="PTHR31142:SF4">
    <property type="entry name" value="OS01G0751300 PROTEIN"/>
    <property type="match status" value="1"/>
</dbReference>
<keyword evidence="10" id="KW-1185">Reference proteome</keyword>
<evidence type="ECO:0000313" key="9">
    <source>
        <dbReference type="EMBL" id="KAK4758917.1"/>
    </source>
</evidence>
<accession>A0AAN7K789</accession>
<name>A0AAN7K789_9MYRT</name>
<dbReference type="PROSITE" id="PS51257">
    <property type="entry name" value="PROKAR_LIPOPROTEIN"/>
    <property type="match status" value="1"/>
</dbReference>
<keyword evidence="6 7" id="KW-0472">Membrane</keyword>
<feature type="domain" description="THH1/TOM1/TOM3" evidence="8">
    <location>
        <begin position="30"/>
        <end position="130"/>
    </location>
</feature>
<reference evidence="9 10" key="1">
    <citation type="journal article" date="2023" name="Hortic Res">
        <title>Pangenome of water caltrop reveals structural variations and asymmetric subgenome divergence after allopolyploidization.</title>
        <authorList>
            <person name="Zhang X."/>
            <person name="Chen Y."/>
            <person name="Wang L."/>
            <person name="Yuan Y."/>
            <person name="Fang M."/>
            <person name="Shi L."/>
            <person name="Lu R."/>
            <person name="Comes H.P."/>
            <person name="Ma Y."/>
            <person name="Chen Y."/>
            <person name="Huang G."/>
            <person name="Zhou Y."/>
            <person name="Zheng Z."/>
            <person name="Qiu Y."/>
        </authorList>
    </citation>
    <scope>NUCLEOTIDE SEQUENCE [LARGE SCALE GENOMIC DNA]</scope>
    <source>
        <tissue evidence="9">Roots</tissue>
    </source>
</reference>
<dbReference type="AlphaFoldDB" id="A0AAN7K789"/>
<dbReference type="InterPro" id="IPR040226">
    <property type="entry name" value="THH1/TOM1/TOM3"/>
</dbReference>
<evidence type="ECO:0000256" key="6">
    <source>
        <dbReference type="ARBA" id="ARBA00023136"/>
    </source>
</evidence>
<comment type="caution">
    <text evidence="9">The sequence shown here is derived from an EMBL/GenBank/DDBJ whole genome shotgun (WGS) entry which is preliminary data.</text>
</comment>
<evidence type="ECO:0000256" key="4">
    <source>
        <dbReference type="ARBA" id="ARBA00022692"/>
    </source>
</evidence>
<feature type="transmembrane region" description="Helical" evidence="7">
    <location>
        <begin position="215"/>
        <end position="240"/>
    </location>
</feature>
<evidence type="ECO:0000256" key="7">
    <source>
        <dbReference type="SAM" id="Phobius"/>
    </source>
</evidence>
<comment type="subcellular location">
    <subcellularLocation>
        <location evidence="1">Vacuole membrane</location>
        <topology evidence="1">Multi-pass membrane protein</topology>
    </subcellularLocation>
</comment>
<dbReference type="Proteomes" id="UP001345219">
    <property type="component" value="Chromosome 15"/>
</dbReference>
<proteinExistence type="inferred from homology"/>
<evidence type="ECO:0000256" key="1">
    <source>
        <dbReference type="ARBA" id="ARBA00004128"/>
    </source>
</evidence>
<feature type="transmembrane region" description="Helical" evidence="7">
    <location>
        <begin position="260"/>
        <end position="284"/>
    </location>
</feature>
<evidence type="ECO:0000313" key="10">
    <source>
        <dbReference type="Proteomes" id="UP001345219"/>
    </source>
</evidence>
<organism evidence="9 10">
    <name type="scientific">Trapa incisa</name>
    <dbReference type="NCBI Taxonomy" id="236973"/>
    <lineage>
        <taxon>Eukaryota</taxon>
        <taxon>Viridiplantae</taxon>
        <taxon>Streptophyta</taxon>
        <taxon>Embryophyta</taxon>
        <taxon>Tracheophyta</taxon>
        <taxon>Spermatophyta</taxon>
        <taxon>Magnoliopsida</taxon>
        <taxon>eudicotyledons</taxon>
        <taxon>Gunneridae</taxon>
        <taxon>Pentapetalae</taxon>
        <taxon>rosids</taxon>
        <taxon>malvids</taxon>
        <taxon>Myrtales</taxon>
        <taxon>Lythraceae</taxon>
        <taxon>Trapa</taxon>
    </lineage>
</organism>
<dbReference type="Pfam" id="PF06454">
    <property type="entry name" value="THH1_TOM1-3_dom"/>
    <property type="match status" value="2"/>
</dbReference>
<evidence type="ECO:0000256" key="3">
    <source>
        <dbReference type="ARBA" id="ARBA00022554"/>
    </source>
</evidence>
<keyword evidence="5 7" id="KW-1133">Transmembrane helix</keyword>
<feature type="domain" description="THH1/TOM1/TOM3" evidence="8">
    <location>
        <begin position="176"/>
        <end position="324"/>
    </location>
</feature>
<dbReference type="EMBL" id="JAXIOK010000012">
    <property type="protein sequence ID" value="KAK4758917.1"/>
    <property type="molecule type" value="Genomic_DNA"/>
</dbReference>
<comment type="similarity">
    <text evidence="2">Belongs to the plant tobamovirus multiplication TOM1 protein family.</text>
</comment>
<keyword evidence="3" id="KW-0926">Vacuole</keyword>
<protein>
    <recommendedName>
        <fullName evidence="8">THH1/TOM1/TOM3 domain-containing protein</fullName>
    </recommendedName>
</protein>
<gene>
    <name evidence="9" type="ORF">SAY87_020218</name>
</gene>
<dbReference type="InterPro" id="IPR009457">
    <property type="entry name" value="THH1/TOM1/TOM3_dom"/>
</dbReference>
<evidence type="ECO:0000256" key="2">
    <source>
        <dbReference type="ARBA" id="ARBA00006779"/>
    </source>
</evidence>
<feature type="transmembrane region" description="Helical" evidence="7">
    <location>
        <begin position="25"/>
        <end position="45"/>
    </location>
</feature>
<evidence type="ECO:0000256" key="5">
    <source>
        <dbReference type="ARBA" id="ARBA00022989"/>
    </source>
</evidence>
<evidence type="ECO:0000259" key="8">
    <source>
        <dbReference type="Pfam" id="PF06454"/>
    </source>
</evidence>
<feature type="transmembrane region" description="Helical" evidence="7">
    <location>
        <begin position="99"/>
        <end position="122"/>
    </location>
</feature>
<dbReference type="GO" id="GO:0005774">
    <property type="term" value="C:vacuolar membrane"/>
    <property type="evidence" value="ECO:0007669"/>
    <property type="project" value="UniProtKB-SubCell"/>
</dbReference>
<dbReference type="PANTHER" id="PTHR31142">
    <property type="entry name" value="TOBAMOVIRUS MULTIPLICATION PROTEIN 1-LIKE ISOFORM X1"/>
    <property type="match status" value="1"/>
</dbReference>
<feature type="transmembrane region" description="Helical" evidence="7">
    <location>
        <begin position="296"/>
        <end position="318"/>
    </location>
</feature>
<keyword evidence="4 7" id="KW-0812">Transmembrane</keyword>
<sequence>MKMSLVSVVGGGGEGGVGGCASMSTLIPIVALACFDGALSLIALYQIIRIHLRNREAGWTRQKVLHLMLGCSNFGYVIFFMFTLVAHCEKWLCWSKMCGFIFMAYPKILFIAAFLSLLSFWIDLCHQANDEDEDADADNEESSARQVLLDSKAMHASISERRRTCCSFQNIEVRGRQKFVIVVVAVVFVLMLSFAVLIWIGMGKNAIDSLTVAQIYVHLCAVTSLLLGGALGYYGVLLFLKLRKLRSERSFADMWKVGGLAAVSVLCFTSSSLVALLTDIALFYSMRLWEIEGIELPLLLVIYHFIGITVPSAFLLWVMRELPPPIMPPRGEQRVITFITYDPSIMLPSGQQAAGNSSEIRS</sequence>